<dbReference type="PRINTS" id="PR00047">
    <property type="entry name" value="STROIDFINGER"/>
</dbReference>
<dbReference type="GO" id="GO:0003700">
    <property type="term" value="F:DNA-binding transcription factor activity"/>
    <property type="evidence" value="ECO:0007669"/>
    <property type="project" value="InterPro"/>
</dbReference>
<dbReference type="GO" id="GO:0008270">
    <property type="term" value="F:zinc ion binding"/>
    <property type="evidence" value="ECO:0007669"/>
    <property type="project" value="UniProtKB-KW"/>
</dbReference>
<proteinExistence type="predicted"/>
<dbReference type="PROSITE" id="PS00031">
    <property type="entry name" value="NUCLEAR_REC_DBD_1"/>
    <property type="match status" value="1"/>
</dbReference>
<keyword evidence="7" id="KW-0804">Transcription</keyword>
<dbReference type="InterPro" id="IPR013088">
    <property type="entry name" value="Znf_NHR/GATA"/>
</dbReference>
<dbReference type="InterPro" id="IPR001628">
    <property type="entry name" value="Znf_hrmn_rcpt"/>
</dbReference>
<dbReference type="EnsemblMetazoa" id="AALB005254-RA">
    <property type="protein sequence ID" value="AALB005254-PA"/>
    <property type="gene ID" value="AALB005254"/>
</dbReference>
<dbReference type="Gene3D" id="3.30.50.10">
    <property type="entry name" value="Erythroid Transcription Factor GATA-1, subunit A"/>
    <property type="match status" value="1"/>
</dbReference>
<keyword evidence="9" id="KW-0539">Nucleus</keyword>
<evidence type="ECO:0000256" key="1">
    <source>
        <dbReference type="ARBA" id="ARBA00004123"/>
    </source>
</evidence>
<organism evidence="10 11">
    <name type="scientific">Anopheles albimanus</name>
    <name type="common">New world malaria mosquito</name>
    <dbReference type="NCBI Taxonomy" id="7167"/>
    <lineage>
        <taxon>Eukaryota</taxon>
        <taxon>Metazoa</taxon>
        <taxon>Ecdysozoa</taxon>
        <taxon>Arthropoda</taxon>
        <taxon>Hexapoda</taxon>
        <taxon>Insecta</taxon>
        <taxon>Pterygota</taxon>
        <taxon>Neoptera</taxon>
        <taxon>Endopterygota</taxon>
        <taxon>Diptera</taxon>
        <taxon>Nematocera</taxon>
        <taxon>Culicoidea</taxon>
        <taxon>Culicidae</taxon>
        <taxon>Anophelinae</taxon>
        <taxon>Anopheles</taxon>
    </lineage>
</organism>
<evidence type="ECO:0000256" key="2">
    <source>
        <dbReference type="ARBA" id="ARBA00022723"/>
    </source>
</evidence>
<reference evidence="10 11" key="1">
    <citation type="journal article" date="2017" name="G3 (Bethesda)">
        <title>The Physical Genome Mapping of Anopheles albimanus Corrected Scaffold Misassemblies and Identified Interarm Rearrangements in Genus Anopheles.</title>
        <authorList>
            <person name="Artemov G.N."/>
            <person name="Peery A.N."/>
            <person name="Jiang X."/>
            <person name="Tu Z."/>
            <person name="Stegniy V.N."/>
            <person name="Sharakhova M.V."/>
            <person name="Sharakhov I.V."/>
        </authorList>
    </citation>
    <scope>NUCLEOTIDE SEQUENCE [LARGE SCALE GENOMIC DNA]</scope>
    <source>
        <strain evidence="10 11">ALBI9_A</strain>
    </source>
</reference>
<keyword evidence="3" id="KW-0863">Zinc-finger</keyword>
<accession>A0A182FFG2</accession>
<protein>
    <submittedName>
        <fullName evidence="10">Uncharacterized protein</fullName>
    </submittedName>
</protein>
<dbReference type="GO" id="GO:0043565">
    <property type="term" value="F:sequence-specific DNA binding"/>
    <property type="evidence" value="ECO:0007669"/>
    <property type="project" value="InterPro"/>
</dbReference>
<comment type="subcellular location">
    <subcellularLocation>
        <location evidence="1">Nucleus</location>
    </subcellularLocation>
</comment>
<keyword evidence="5" id="KW-0805">Transcription regulation</keyword>
<keyword evidence="4" id="KW-0862">Zinc</keyword>
<dbReference type="FunFam" id="3.30.50.10:FF:000056">
    <property type="entry name" value="Peroxisome proliferator-activated receptor gamma"/>
    <property type="match status" value="1"/>
</dbReference>
<keyword evidence="11" id="KW-1185">Reference proteome</keyword>
<evidence type="ECO:0000256" key="7">
    <source>
        <dbReference type="ARBA" id="ARBA00023163"/>
    </source>
</evidence>
<evidence type="ECO:0000313" key="11">
    <source>
        <dbReference type="Proteomes" id="UP000069272"/>
    </source>
</evidence>
<evidence type="ECO:0000256" key="4">
    <source>
        <dbReference type="ARBA" id="ARBA00022833"/>
    </source>
</evidence>
<evidence type="ECO:0000256" key="3">
    <source>
        <dbReference type="ARBA" id="ARBA00022771"/>
    </source>
</evidence>
<dbReference type="AlphaFoldDB" id="A0A182FFG2"/>
<evidence type="ECO:0000256" key="8">
    <source>
        <dbReference type="ARBA" id="ARBA00023170"/>
    </source>
</evidence>
<dbReference type="STRING" id="7167.A0A182FFG2"/>
<dbReference type="VEuPathDB" id="VectorBase:AALB005254"/>
<keyword evidence="2" id="KW-0479">Metal-binding</keyword>
<dbReference type="PANTHER" id="PTHR45805">
    <property type="entry name" value="NUCLEAR HORMONE RECEPTOR HR3-RELATED"/>
    <property type="match status" value="1"/>
</dbReference>
<evidence type="ECO:0000256" key="9">
    <source>
        <dbReference type="ARBA" id="ARBA00023242"/>
    </source>
</evidence>
<evidence type="ECO:0000313" key="10">
    <source>
        <dbReference type="EnsemblMetazoa" id="AALB005254-PA"/>
    </source>
</evidence>
<dbReference type="GO" id="GO:0005634">
    <property type="term" value="C:nucleus"/>
    <property type="evidence" value="ECO:0007669"/>
    <property type="project" value="UniProtKB-SubCell"/>
</dbReference>
<dbReference type="VEuPathDB" id="VectorBase:AALB20_030356"/>
<sequence>MQYHSGGGTDGSSASATTTTTVASTTTPSTPKTFVACKVCGDKASGYHYGVTSCEGCKGFFRRSIQKQIEYRCLRDGKCLVIRLNRNRCQYCRFKKCLSVGMSRDCSSVVRLVLRFGLANPMSRGVRADCNGNNERNPMVTDLESCSNTRSGCTLGKVQFDCSRATPCPLLVACADVDPPDGGVDSVNGNPTEP</sequence>
<dbReference type="PANTHER" id="PTHR45805:SF10">
    <property type="entry name" value="ECDYSONE-INDUCED PROTEIN 78C"/>
    <property type="match status" value="1"/>
</dbReference>
<dbReference type="SMART" id="SM00399">
    <property type="entry name" value="ZnF_C4"/>
    <property type="match status" value="1"/>
</dbReference>
<keyword evidence="6" id="KW-0238">DNA-binding</keyword>
<name>A0A182FFG2_ANOAL</name>
<evidence type="ECO:0000256" key="6">
    <source>
        <dbReference type="ARBA" id="ARBA00023125"/>
    </source>
</evidence>
<reference evidence="10" key="2">
    <citation type="submission" date="2022-08" db="UniProtKB">
        <authorList>
            <consortium name="EnsemblMetazoa"/>
        </authorList>
    </citation>
    <scope>IDENTIFICATION</scope>
    <source>
        <strain evidence="10">STECLA/ALBI9_A</strain>
    </source>
</reference>
<dbReference type="PROSITE" id="PS51030">
    <property type="entry name" value="NUCLEAR_REC_DBD_2"/>
    <property type="match status" value="1"/>
</dbReference>
<dbReference type="Proteomes" id="UP000069272">
    <property type="component" value="Chromosome 3L"/>
</dbReference>
<keyword evidence="8" id="KW-0675">Receptor</keyword>
<dbReference type="Pfam" id="PF00105">
    <property type="entry name" value="zf-C4"/>
    <property type="match status" value="1"/>
</dbReference>
<dbReference type="SUPFAM" id="SSF57716">
    <property type="entry name" value="Glucocorticoid receptor-like (DNA-binding domain)"/>
    <property type="match status" value="1"/>
</dbReference>
<evidence type="ECO:0000256" key="5">
    <source>
        <dbReference type="ARBA" id="ARBA00023015"/>
    </source>
</evidence>